<gene>
    <name evidence="1" type="ORF">NBRC3257_2574</name>
</gene>
<evidence type="ECO:0008006" key="3">
    <source>
        <dbReference type="Google" id="ProtNLM"/>
    </source>
</evidence>
<evidence type="ECO:0000313" key="1">
    <source>
        <dbReference type="EMBL" id="GAD27575.1"/>
    </source>
</evidence>
<proteinExistence type="predicted"/>
<organism evidence="1 2">
    <name type="scientific">Gluconobacter thailandicus NBRC 3257</name>
    <dbReference type="NCBI Taxonomy" id="1381097"/>
    <lineage>
        <taxon>Bacteria</taxon>
        <taxon>Pseudomonadati</taxon>
        <taxon>Pseudomonadota</taxon>
        <taxon>Alphaproteobacteria</taxon>
        <taxon>Acetobacterales</taxon>
        <taxon>Acetobacteraceae</taxon>
        <taxon>Gluconobacter</taxon>
    </lineage>
</organism>
<name>A0ABQ0IZF0_GLUTH</name>
<keyword evidence="2" id="KW-1185">Reference proteome</keyword>
<dbReference type="Proteomes" id="UP000018209">
    <property type="component" value="Unassembled WGS sequence"/>
</dbReference>
<evidence type="ECO:0000313" key="2">
    <source>
        <dbReference type="Proteomes" id="UP000018209"/>
    </source>
</evidence>
<sequence>MEKEEPMSERKRSLSLDYLETLIPASGLVRFLEQYGGSKIYVPKTLGLAGNRVRTCPLEGLVAWPRKKELREKFGGLDVCVPMGKSFLARQYKKDGLDNKAISRKLGIGVRRVAIMTGPEKTCSGNAAA</sequence>
<protein>
    <recommendedName>
        <fullName evidence="3">Mor transcription activator domain-containing protein</fullName>
    </recommendedName>
</protein>
<accession>A0ABQ0IZF0</accession>
<dbReference type="EMBL" id="BASM01000031">
    <property type="protein sequence ID" value="GAD27575.1"/>
    <property type="molecule type" value="Genomic_DNA"/>
</dbReference>
<reference evidence="1 2" key="1">
    <citation type="submission" date="2013-08" db="EMBL/GenBank/DDBJ databases">
        <title>Gluconobacter thailandicus NBRC 3257 whole genome sequence.</title>
        <authorList>
            <person name="Matsutani M."/>
            <person name="Yakushi T."/>
            <person name="Matsushita K."/>
        </authorList>
    </citation>
    <scope>NUCLEOTIDE SEQUENCE [LARGE SCALE GENOMIC DNA]</scope>
    <source>
        <strain evidence="1 2">NBRC 3257</strain>
    </source>
</reference>
<comment type="caution">
    <text evidence="1">The sequence shown here is derived from an EMBL/GenBank/DDBJ whole genome shotgun (WGS) entry which is preliminary data.</text>
</comment>